<evidence type="ECO:0000256" key="3">
    <source>
        <dbReference type="ARBA" id="ARBA00022777"/>
    </source>
</evidence>
<dbReference type="CDD" id="cd01168">
    <property type="entry name" value="adenosine_kinase"/>
    <property type="match status" value="1"/>
</dbReference>
<organism evidence="5 6">
    <name type="scientific">Parvularcula lutaonensis</name>
    <dbReference type="NCBI Taxonomy" id="491923"/>
    <lineage>
        <taxon>Bacteria</taxon>
        <taxon>Pseudomonadati</taxon>
        <taxon>Pseudomonadota</taxon>
        <taxon>Alphaproteobacteria</taxon>
        <taxon>Parvularculales</taxon>
        <taxon>Parvularculaceae</taxon>
        <taxon>Parvularcula</taxon>
    </lineage>
</organism>
<accession>A0ABV7MER4</accession>
<comment type="caution">
    <text evidence="5">The sequence shown here is derived from an EMBL/GenBank/DDBJ whole genome shotgun (WGS) entry which is preliminary data.</text>
</comment>
<keyword evidence="6" id="KW-1185">Reference proteome</keyword>
<dbReference type="InterPro" id="IPR011611">
    <property type="entry name" value="PfkB_dom"/>
</dbReference>
<dbReference type="Gene3D" id="3.30.1110.10">
    <property type="match status" value="1"/>
</dbReference>
<dbReference type="Gene3D" id="3.40.1190.20">
    <property type="match status" value="1"/>
</dbReference>
<name>A0ABV7MER4_9PROT</name>
<dbReference type="Proteomes" id="UP001595607">
    <property type="component" value="Unassembled WGS sequence"/>
</dbReference>
<sequence>MGEVQVAALGNAIVDVLGEVDDAFIDRYDIIRGGMALIDADRAAMLTDAFGATTHRVAGGSAGNSLACIASLGGSARFIGTVADDELGTTYRESMRSVGVKFDTPARKGDTPTGRCLIAVTPDAERSMQTFLGVAGDIRIEDLQPGDVEEAQVFFIEGYHFETEASRATCVEAANRAKDSGRFTAITLADSGMVQRHLEPLRQFISEKIDIVFANKDEAIELTGKSDPLEAAQAMRELSKWGVVTMSGDGSYVFGPEGEIEKVDAIAPEQLVDTTGAGDAYAAGWLYGFTKCMPLKECGRLGSLAASEVISHYGARPEKNLRELAEEHGFVA</sequence>
<protein>
    <submittedName>
        <fullName evidence="5">Adenosine kinase</fullName>
    </submittedName>
</protein>
<evidence type="ECO:0000256" key="1">
    <source>
        <dbReference type="ARBA" id="ARBA00010688"/>
    </source>
</evidence>
<comment type="similarity">
    <text evidence="1">Belongs to the carbohydrate kinase PfkB family.</text>
</comment>
<gene>
    <name evidence="5" type="ORF">ACFONP_11140</name>
</gene>
<evidence type="ECO:0000313" key="5">
    <source>
        <dbReference type="EMBL" id="MFC3303287.1"/>
    </source>
</evidence>
<evidence type="ECO:0000259" key="4">
    <source>
        <dbReference type="Pfam" id="PF00294"/>
    </source>
</evidence>
<proteinExistence type="inferred from homology"/>
<feature type="domain" description="Carbohydrate kinase PfkB" evidence="4">
    <location>
        <begin position="51"/>
        <end position="317"/>
    </location>
</feature>
<dbReference type="EMBL" id="JBHRVA010000003">
    <property type="protein sequence ID" value="MFC3303287.1"/>
    <property type="molecule type" value="Genomic_DNA"/>
</dbReference>
<dbReference type="Pfam" id="PF00294">
    <property type="entry name" value="PfkB"/>
    <property type="match status" value="1"/>
</dbReference>
<dbReference type="RefSeq" id="WP_189575712.1">
    <property type="nucleotide sequence ID" value="NZ_BMXU01000002.1"/>
</dbReference>
<dbReference type="PANTHER" id="PTHR43320">
    <property type="entry name" value="SUGAR KINASE"/>
    <property type="match status" value="1"/>
</dbReference>
<evidence type="ECO:0000313" key="6">
    <source>
        <dbReference type="Proteomes" id="UP001595607"/>
    </source>
</evidence>
<evidence type="ECO:0000256" key="2">
    <source>
        <dbReference type="ARBA" id="ARBA00022679"/>
    </source>
</evidence>
<keyword evidence="2" id="KW-0808">Transferase</keyword>
<dbReference type="GO" id="GO:0016301">
    <property type="term" value="F:kinase activity"/>
    <property type="evidence" value="ECO:0007669"/>
    <property type="project" value="UniProtKB-KW"/>
</dbReference>
<dbReference type="PANTHER" id="PTHR43320:SF3">
    <property type="entry name" value="CARBOHYDRATE KINASE PFKB DOMAIN-CONTAINING PROTEIN"/>
    <property type="match status" value="1"/>
</dbReference>
<keyword evidence="3 5" id="KW-0418">Kinase</keyword>
<dbReference type="SUPFAM" id="SSF53613">
    <property type="entry name" value="Ribokinase-like"/>
    <property type="match status" value="1"/>
</dbReference>
<dbReference type="InterPro" id="IPR052700">
    <property type="entry name" value="Carb_kinase_PfkB-like"/>
</dbReference>
<dbReference type="InterPro" id="IPR029056">
    <property type="entry name" value="Ribokinase-like"/>
</dbReference>
<reference evidence="6" key="1">
    <citation type="journal article" date="2019" name="Int. J. Syst. Evol. Microbiol.">
        <title>The Global Catalogue of Microorganisms (GCM) 10K type strain sequencing project: providing services to taxonomists for standard genome sequencing and annotation.</title>
        <authorList>
            <consortium name="The Broad Institute Genomics Platform"/>
            <consortium name="The Broad Institute Genome Sequencing Center for Infectious Disease"/>
            <person name="Wu L."/>
            <person name="Ma J."/>
        </authorList>
    </citation>
    <scope>NUCLEOTIDE SEQUENCE [LARGE SCALE GENOMIC DNA]</scope>
    <source>
        <strain evidence="6">KCTC 22245</strain>
    </source>
</reference>